<proteinExistence type="predicted"/>
<evidence type="ECO:0000313" key="2">
    <source>
        <dbReference type="Proteomes" id="UP000474758"/>
    </source>
</evidence>
<dbReference type="EMBL" id="JAALFE010000004">
    <property type="protein sequence ID" value="NGQ90342.1"/>
    <property type="molecule type" value="Genomic_DNA"/>
</dbReference>
<protein>
    <submittedName>
        <fullName evidence="1">Uncharacterized protein</fullName>
    </submittedName>
</protein>
<name>A0A6M1TW85_9RHOB</name>
<accession>A0A6M1TW85</accession>
<dbReference type="AlphaFoldDB" id="A0A6M1TW85"/>
<evidence type="ECO:0000313" key="1">
    <source>
        <dbReference type="EMBL" id="NGQ90342.1"/>
    </source>
</evidence>
<sequence length="65" mass="7187">MPILVPLLLIAVFLVLWLSRRGSTLGRACRWRLDRAAGPEVWSCAVCGAVTEGAKTPRHCLRERG</sequence>
<gene>
    <name evidence="1" type="ORF">G5V65_05500</name>
</gene>
<dbReference type="RefSeq" id="WP_165047700.1">
    <property type="nucleotide sequence ID" value="NZ_JAALFE010000004.1"/>
</dbReference>
<comment type="caution">
    <text evidence="1">The sequence shown here is derived from an EMBL/GenBank/DDBJ whole genome shotgun (WGS) entry which is preliminary data.</text>
</comment>
<reference evidence="1 2" key="1">
    <citation type="submission" date="2020-02" db="EMBL/GenBank/DDBJ databases">
        <title>Rhodobacter translucens sp. nov., a novel bacterium isolated from activated sludge.</title>
        <authorList>
            <person name="Liu J."/>
        </authorList>
    </citation>
    <scope>NUCLEOTIDE SEQUENCE [LARGE SCALE GENOMIC DNA]</scope>
    <source>
        <strain evidence="1 2">HX-7-19</strain>
    </source>
</reference>
<dbReference type="Proteomes" id="UP000474758">
    <property type="component" value="Unassembled WGS sequence"/>
</dbReference>
<organism evidence="1 2">
    <name type="scientific">Paragemmobacter kunshanensis</name>
    <dbReference type="NCBI Taxonomy" id="2583234"/>
    <lineage>
        <taxon>Bacteria</taxon>
        <taxon>Pseudomonadati</taxon>
        <taxon>Pseudomonadota</taxon>
        <taxon>Alphaproteobacteria</taxon>
        <taxon>Rhodobacterales</taxon>
        <taxon>Paracoccaceae</taxon>
        <taxon>Paragemmobacter</taxon>
    </lineage>
</organism>
<keyword evidence="2" id="KW-1185">Reference proteome</keyword>